<gene>
    <name evidence="1" type="ORF">CGXH109_LOCUS57550</name>
</gene>
<accession>A0A9W4RSK4</accession>
<reference evidence="1" key="1">
    <citation type="submission" date="2022-08" db="EMBL/GenBank/DDBJ databases">
        <authorList>
            <person name="Giroux E."/>
            <person name="Giroux E."/>
        </authorList>
    </citation>
    <scope>NUCLEOTIDE SEQUENCE</scope>
    <source>
        <strain evidence="1">H1091258</strain>
    </source>
</reference>
<dbReference type="EMBL" id="CAMGZC010000353">
    <property type="protein sequence ID" value="CAI0646683.1"/>
    <property type="molecule type" value="Genomic_DNA"/>
</dbReference>
<evidence type="ECO:0000313" key="1">
    <source>
        <dbReference type="EMBL" id="CAI0646683.1"/>
    </source>
</evidence>
<organism evidence="1 2">
    <name type="scientific">Colletotrichum noveboracense</name>
    <dbReference type="NCBI Taxonomy" id="2664923"/>
    <lineage>
        <taxon>Eukaryota</taxon>
        <taxon>Fungi</taxon>
        <taxon>Dikarya</taxon>
        <taxon>Ascomycota</taxon>
        <taxon>Pezizomycotina</taxon>
        <taxon>Sordariomycetes</taxon>
        <taxon>Hypocreomycetidae</taxon>
        <taxon>Glomerellales</taxon>
        <taxon>Glomerellaceae</taxon>
        <taxon>Colletotrichum</taxon>
        <taxon>Colletotrichum gloeosporioides species complex</taxon>
    </lineage>
</organism>
<feature type="non-terminal residue" evidence="1">
    <location>
        <position position="1"/>
    </location>
</feature>
<protein>
    <submittedName>
        <fullName evidence="1">Uncharacterized protein</fullName>
    </submittedName>
</protein>
<comment type="caution">
    <text evidence="1">The sequence shown here is derived from an EMBL/GenBank/DDBJ whole genome shotgun (WGS) entry which is preliminary data.</text>
</comment>
<evidence type="ECO:0000313" key="2">
    <source>
        <dbReference type="Proteomes" id="UP001152533"/>
    </source>
</evidence>
<sequence length="46" mass="5317">MLLRIHFQLVFRRRRVMLSKLEQLEKEVQTIKNAVNPSPVSAAGVL</sequence>
<proteinExistence type="predicted"/>
<name>A0A9W4RSK4_9PEZI</name>
<keyword evidence="2" id="KW-1185">Reference proteome</keyword>
<dbReference type="Proteomes" id="UP001152533">
    <property type="component" value="Unassembled WGS sequence"/>
</dbReference>
<dbReference type="AlphaFoldDB" id="A0A9W4RSK4"/>